<protein>
    <recommendedName>
        <fullName evidence="7">Methylamine utilisation protein MauE domain-containing protein</fullName>
    </recommendedName>
</protein>
<evidence type="ECO:0000313" key="8">
    <source>
        <dbReference type="EMBL" id="GGK62379.1"/>
    </source>
</evidence>
<dbReference type="EMBL" id="BMQD01000005">
    <property type="protein sequence ID" value="GGK62379.1"/>
    <property type="molecule type" value="Genomic_DNA"/>
</dbReference>
<feature type="transmembrane region" description="Helical" evidence="6">
    <location>
        <begin position="12"/>
        <end position="30"/>
    </location>
</feature>
<feature type="region of interest" description="Disordered" evidence="5">
    <location>
        <begin position="272"/>
        <end position="299"/>
    </location>
</feature>
<accession>A0AA37BF07</accession>
<keyword evidence="3 6" id="KW-1133">Transmembrane helix</keyword>
<feature type="domain" description="Methylamine utilisation protein MauE" evidence="7">
    <location>
        <begin position="19"/>
        <end position="142"/>
    </location>
</feature>
<gene>
    <name evidence="8" type="ORF">GCM10010126_22220</name>
</gene>
<feature type="transmembrane region" description="Helical" evidence="6">
    <location>
        <begin position="83"/>
        <end position="100"/>
    </location>
</feature>
<evidence type="ECO:0000259" key="7">
    <source>
        <dbReference type="Pfam" id="PF07291"/>
    </source>
</evidence>
<reference evidence="8" key="2">
    <citation type="submission" date="2022-09" db="EMBL/GenBank/DDBJ databases">
        <authorList>
            <person name="Sun Q."/>
            <person name="Ohkuma M."/>
        </authorList>
    </citation>
    <scope>NUCLEOTIDE SEQUENCE</scope>
    <source>
        <strain evidence="8">JCM 3093</strain>
    </source>
</reference>
<dbReference type="GO" id="GO:0016020">
    <property type="term" value="C:membrane"/>
    <property type="evidence" value="ECO:0007669"/>
    <property type="project" value="UniProtKB-SubCell"/>
</dbReference>
<evidence type="ECO:0000256" key="1">
    <source>
        <dbReference type="ARBA" id="ARBA00004141"/>
    </source>
</evidence>
<evidence type="ECO:0000256" key="2">
    <source>
        <dbReference type="ARBA" id="ARBA00022692"/>
    </source>
</evidence>
<keyword evidence="2 6" id="KW-0812">Transmembrane</keyword>
<dbReference type="InterPro" id="IPR009908">
    <property type="entry name" value="Methylamine_util_MauE"/>
</dbReference>
<proteinExistence type="predicted"/>
<keyword evidence="4 6" id="KW-0472">Membrane</keyword>
<feature type="transmembrane region" description="Helical" evidence="6">
    <location>
        <begin position="151"/>
        <end position="173"/>
    </location>
</feature>
<evidence type="ECO:0000256" key="5">
    <source>
        <dbReference type="SAM" id="MobiDB-lite"/>
    </source>
</evidence>
<sequence>MTTQMTETLRTIAAAQLPVLSVLLALGTVAKIRTARGDRGLGGMSGLGPAVLVPEHWRAPVMLGCAAGEAILVGGLMATGHPVFRWGTTAFFAVATYVLWELRRRRPDVGCGCFGEVSAVPVGFRSFTRTVVLTAMAVGAVWAGPVPGWSVLAGISWTEGLAVAGGLLLVAAFSPEIEETAARFRHRAPCEERPADAATAAARLRSSTAWRAYEGSLTSAEPADSWRELCWRFFVHPGRGPDGEPVDVVFAVYLSGRKPAVRVALVGSDGRAVGTVPPPEPVTTADGAGGSPALAAHDH</sequence>
<feature type="transmembrane region" description="Helical" evidence="6">
    <location>
        <begin position="127"/>
        <end position="145"/>
    </location>
</feature>
<name>A0AA37BF07_9ACTN</name>
<reference evidence="8" key="1">
    <citation type="journal article" date="2014" name="Int. J. Syst. Evol. Microbiol.">
        <title>Complete genome sequence of Corynebacterium casei LMG S-19264T (=DSM 44701T), isolated from a smear-ripened cheese.</title>
        <authorList>
            <consortium name="US DOE Joint Genome Institute (JGI-PGF)"/>
            <person name="Walter F."/>
            <person name="Albersmeier A."/>
            <person name="Kalinowski J."/>
            <person name="Ruckert C."/>
        </authorList>
    </citation>
    <scope>NUCLEOTIDE SEQUENCE</scope>
    <source>
        <strain evidence="8">JCM 3093</strain>
    </source>
</reference>
<organism evidence="8 9">
    <name type="scientific">Planomonospora parontospora</name>
    <dbReference type="NCBI Taxonomy" id="58119"/>
    <lineage>
        <taxon>Bacteria</taxon>
        <taxon>Bacillati</taxon>
        <taxon>Actinomycetota</taxon>
        <taxon>Actinomycetes</taxon>
        <taxon>Streptosporangiales</taxon>
        <taxon>Streptosporangiaceae</taxon>
        <taxon>Planomonospora</taxon>
    </lineage>
</organism>
<dbReference type="AlphaFoldDB" id="A0AA37BF07"/>
<dbReference type="GO" id="GO:0030416">
    <property type="term" value="P:methylamine metabolic process"/>
    <property type="evidence" value="ECO:0007669"/>
    <property type="project" value="InterPro"/>
</dbReference>
<evidence type="ECO:0000256" key="6">
    <source>
        <dbReference type="SAM" id="Phobius"/>
    </source>
</evidence>
<comment type="subcellular location">
    <subcellularLocation>
        <location evidence="1">Membrane</location>
        <topology evidence="1">Multi-pass membrane protein</topology>
    </subcellularLocation>
</comment>
<comment type="caution">
    <text evidence="8">The sequence shown here is derived from an EMBL/GenBank/DDBJ whole genome shotgun (WGS) entry which is preliminary data.</text>
</comment>
<evidence type="ECO:0000256" key="4">
    <source>
        <dbReference type="ARBA" id="ARBA00023136"/>
    </source>
</evidence>
<evidence type="ECO:0000313" key="9">
    <source>
        <dbReference type="Proteomes" id="UP000627984"/>
    </source>
</evidence>
<evidence type="ECO:0000256" key="3">
    <source>
        <dbReference type="ARBA" id="ARBA00022989"/>
    </source>
</evidence>
<dbReference type="Proteomes" id="UP000627984">
    <property type="component" value="Unassembled WGS sequence"/>
</dbReference>
<dbReference type="Pfam" id="PF07291">
    <property type="entry name" value="MauE"/>
    <property type="match status" value="1"/>
</dbReference>